<comment type="subcellular location">
    <subcellularLocation>
        <location evidence="1">Secreted</location>
    </subcellularLocation>
</comment>
<feature type="domain" description="EF-hand" evidence="11">
    <location>
        <begin position="527"/>
        <end position="562"/>
    </location>
</feature>
<feature type="compositionally biased region" description="Basic and acidic residues" evidence="9">
    <location>
        <begin position="366"/>
        <end position="375"/>
    </location>
</feature>
<dbReference type="GO" id="GO:0005615">
    <property type="term" value="C:extracellular space"/>
    <property type="evidence" value="ECO:0007669"/>
    <property type="project" value="TreeGrafter"/>
</dbReference>
<dbReference type="PANTHER" id="PTHR12352:SF3">
    <property type="entry name" value="NIDOGEN-2"/>
    <property type="match status" value="1"/>
</dbReference>
<dbReference type="Pfam" id="PF07648">
    <property type="entry name" value="Kazal_2"/>
    <property type="match status" value="1"/>
</dbReference>
<keyword evidence="3 10" id="KW-0732">Signal</keyword>
<evidence type="ECO:0000256" key="4">
    <source>
        <dbReference type="ARBA" id="ARBA00022737"/>
    </source>
</evidence>
<accession>A0AAN9BGZ6</accession>
<dbReference type="Gene3D" id="4.10.800.10">
    <property type="entry name" value="Thyroglobulin type-1"/>
    <property type="match status" value="2"/>
</dbReference>
<feature type="disulfide bond" evidence="8">
    <location>
        <begin position="182"/>
        <end position="189"/>
    </location>
</feature>
<dbReference type="PROSITE" id="PS00484">
    <property type="entry name" value="THYROGLOBULIN_1_1"/>
    <property type="match status" value="1"/>
</dbReference>
<feature type="domain" description="Thyroglobulin type-1" evidence="12">
    <location>
        <begin position="412"/>
        <end position="480"/>
    </location>
</feature>
<evidence type="ECO:0000259" key="11">
    <source>
        <dbReference type="PROSITE" id="PS50222"/>
    </source>
</evidence>
<dbReference type="CDD" id="cd00191">
    <property type="entry name" value="TY"/>
    <property type="match status" value="2"/>
</dbReference>
<feature type="chain" id="PRO_5042953484" description="SPARC-related modular calcium-binding protein 1" evidence="10">
    <location>
        <begin position="49"/>
        <end position="622"/>
    </location>
</feature>
<dbReference type="InterPro" id="IPR002048">
    <property type="entry name" value="EF_hand_dom"/>
</dbReference>
<dbReference type="SUPFAM" id="SSF100895">
    <property type="entry name" value="Kazal-type serine protease inhibitors"/>
    <property type="match status" value="1"/>
</dbReference>
<feature type="compositionally biased region" description="Basic residues" evidence="9">
    <location>
        <begin position="209"/>
        <end position="232"/>
    </location>
</feature>
<dbReference type="PROSITE" id="PS50222">
    <property type="entry name" value="EF_HAND_2"/>
    <property type="match status" value="2"/>
</dbReference>
<dbReference type="InterPro" id="IPR019577">
    <property type="entry name" value="SPARC/Testican_Ca-bd-dom"/>
</dbReference>
<sequence>MANRPRIYASSTATTTTISITTATTRVFWMSLTLLLMLMASLVSPVTAQDQSAGVDGHTMPSGHSAGGLKLSQVDGKSLFRSLRASSCSVDCSTAVVDYVCGTDGVTYTSRCELKRAKECDGKRADGSRVKVRHKGSCPGDTTVSSRCFEERQEARKTARKASSDVLIPSCNPDGTFSEVQCHKTTGYCWCVTKDGRHIPGTSVQERRPRCKGKRRRRKGRNSKKKKKRKACTSKERQSFNTDLVRVFREEYERMLTARGPEAVNDEAPSDDDVSIEKKIVVWKFAQLDSNDDGMLSFKEIRSFRRMVKKLIKPRRCAKRFHRYCDKDHDRRIEKKEWTLCLGVDIKLSFRIFIALNSDGLTTDSPVDKQGDDPIIRPLPPVPRPPSGSLPPLSSRSVTPFTARKNRTDSGKKSCLEERQAAMLHSREEPTANIYIPRCQDNGLWSQAQCHEATQYCWCVSEDSGIPIPGIATYRVEPNCTIRDDRQIKGCPFEQKRRFIVDLMADLTQEMNAANTSAQPLSGETSSREIVAKWKLSSLDKNRNGMLEKQEWRDLRKTLKKNKNYPRKCRRQFLRYCDENNDKTLSMEEWRECLGLNHNLFNSLPRDPKRRGKKNPFLDQLT</sequence>
<dbReference type="InterPro" id="IPR000716">
    <property type="entry name" value="Thyroglobulin_1"/>
</dbReference>
<feature type="signal peptide" evidence="10">
    <location>
        <begin position="1"/>
        <end position="48"/>
    </location>
</feature>
<dbReference type="SUPFAM" id="SSF47473">
    <property type="entry name" value="EF-hand"/>
    <property type="match status" value="2"/>
</dbReference>
<feature type="region of interest" description="Disordered" evidence="9">
    <location>
        <begin position="363"/>
        <end position="412"/>
    </location>
</feature>
<dbReference type="EMBL" id="JBAMIC010000008">
    <property type="protein sequence ID" value="KAK7104619.1"/>
    <property type="molecule type" value="Genomic_DNA"/>
</dbReference>
<evidence type="ECO:0000256" key="5">
    <source>
        <dbReference type="ARBA" id="ARBA00022837"/>
    </source>
</evidence>
<evidence type="ECO:0000256" key="2">
    <source>
        <dbReference type="ARBA" id="ARBA00022525"/>
    </source>
</evidence>
<evidence type="ECO:0000259" key="13">
    <source>
        <dbReference type="PROSITE" id="PS51465"/>
    </source>
</evidence>
<evidence type="ECO:0000313" key="14">
    <source>
        <dbReference type="EMBL" id="KAK7104619.1"/>
    </source>
</evidence>
<feature type="disulfide bond" evidence="8">
    <location>
        <begin position="450"/>
        <end position="457"/>
    </location>
</feature>
<gene>
    <name evidence="14" type="ORF">V1264_019309</name>
</gene>
<keyword evidence="5" id="KW-0106">Calcium</keyword>
<dbReference type="PROSITE" id="PS00018">
    <property type="entry name" value="EF_HAND_1"/>
    <property type="match status" value="4"/>
</dbReference>
<dbReference type="GO" id="GO:0005509">
    <property type="term" value="F:calcium ion binding"/>
    <property type="evidence" value="ECO:0007669"/>
    <property type="project" value="InterPro"/>
</dbReference>
<dbReference type="InterPro" id="IPR011992">
    <property type="entry name" value="EF-hand-dom_pair"/>
</dbReference>
<name>A0AAN9BGZ6_9CAEN</name>
<dbReference type="Proteomes" id="UP001374579">
    <property type="component" value="Unassembled WGS sequence"/>
</dbReference>
<feature type="compositionally biased region" description="Pro residues" evidence="9">
    <location>
        <begin position="377"/>
        <end position="389"/>
    </location>
</feature>
<comment type="caution">
    <text evidence="14">The sequence shown here is derived from an EMBL/GenBank/DDBJ whole genome shotgun (WGS) entry which is preliminary data.</text>
</comment>
<dbReference type="PROSITE" id="PS51162">
    <property type="entry name" value="THYROGLOBULIN_1_2"/>
    <property type="match status" value="2"/>
</dbReference>
<evidence type="ECO:0000256" key="8">
    <source>
        <dbReference type="PROSITE-ProRule" id="PRU00500"/>
    </source>
</evidence>
<dbReference type="Pfam" id="PF00086">
    <property type="entry name" value="Thyroglobulin_1"/>
    <property type="match status" value="2"/>
</dbReference>
<dbReference type="InterPro" id="IPR036857">
    <property type="entry name" value="Thyroglobulin_1_sf"/>
</dbReference>
<keyword evidence="7" id="KW-0325">Glycoprotein</keyword>
<dbReference type="InterPro" id="IPR051950">
    <property type="entry name" value="Dev_reg/Prot_inhib"/>
</dbReference>
<dbReference type="FunFam" id="4.10.800.10:FF:000004">
    <property type="entry name" value="SPARC-related modular calcium-binding protein 1"/>
    <property type="match status" value="2"/>
</dbReference>
<evidence type="ECO:0008006" key="16">
    <source>
        <dbReference type="Google" id="ProtNLM"/>
    </source>
</evidence>
<feature type="region of interest" description="Disordered" evidence="9">
    <location>
        <begin position="202"/>
        <end position="237"/>
    </location>
</feature>
<keyword evidence="6 8" id="KW-1015">Disulfide bond</keyword>
<keyword evidence="4" id="KW-0677">Repeat</keyword>
<evidence type="ECO:0000256" key="7">
    <source>
        <dbReference type="ARBA" id="ARBA00023180"/>
    </source>
</evidence>
<organism evidence="14 15">
    <name type="scientific">Littorina saxatilis</name>
    <dbReference type="NCBI Taxonomy" id="31220"/>
    <lineage>
        <taxon>Eukaryota</taxon>
        <taxon>Metazoa</taxon>
        <taxon>Spiralia</taxon>
        <taxon>Lophotrochozoa</taxon>
        <taxon>Mollusca</taxon>
        <taxon>Gastropoda</taxon>
        <taxon>Caenogastropoda</taxon>
        <taxon>Littorinimorpha</taxon>
        <taxon>Littorinoidea</taxon>
        <taxon>Littorinidae</taxon>
        <taxon>Littorina</taxon>
    </lineage>
</organism>
<keyword evidence="15" id="KW-1185">Reference proteome</keyword>
<feature type="disulfide bond" evidence="8">
    <location>
        <begin position="191"/>
        <end position="211"/>
    </location>
</feature>
<dbReference type="SMART" id="SM00280">
    <property type="entry name" value="KAZAL"/>
    <property type="match status" value="1"/>
</dbReference>
<dbReference type="SMART" id="SM00054">
    <property type="entry name" value="EFh"/>
    <property type="match status" value="3"/>
</dbReference>
<feature type="domain" description="Kazal-like" evidence="13">
    <location>
        <begin position="82"/>
        <end position="140"/>
    </location>
</feature>
<evidence type="ECO:0000313" key="15">
    <source>
        <dbReference type="Proteomes" id="UP001374579"/>
    </source>
</evidence>
<keyword evidence="2" id="KW-0964">Secreted</keyword>
<evidence type="ECO:0000256" key="6">
    <source>
        <dbReference type="ARBA" id="ARBA00023157"/>
    </source>
</evidence>
<dbReference type="SMART" id="SM00211">
    <property type="entry name" value="TY"/>
    <property type="match status" value="2"/>
</dbReference>
<dbReference type="PANTHER" id="PTHR12352">
    <property type="entry name" value="SECRETED MODULAR CALCIUM-BINDING PROTEIN"/>
    <property type="match status" value="1"/>
</dbReference>
<evidence type="ECO:0000256" key="3">
    <source>
        <dbReference type="ARBA" id="ARBA00022729"/>
    </source>
</evidence>
<dbReference type="InterPro" id="IPR036058">
    <property type="entry name" value="Kazal_dom_sf"/>
</dbReference>
<dbReference type="Pfam" id="PF10591">
    <property type="entry name" value="SPARC_Ca_bdg"/>
    <property type="match status" value="2"/>
</dbReference>
<evidence type="ECO:0000259" key="12">
    <source>
        <dbReference type="PROSITE" id="PS51162"/>
    </source>
</evidence>
<dbReference type="PROSITE" id="PS51465">
    <property type="entry name" value="KAZAL_2"/>
    <property type="match status" value="1"/>
</dbReference>
<dbReference type="CDD" id="cd00104">
    <property type="entry name" value="KAZAL_FS"/>
    <property type="match status" value="1"/>
</dbReference>
<dbReference type="CDD" id="cd16234">
    <property type="entry name" value="EFh_SPARC_SMOC"/>
    <property type="match status" value="2"/>
</dbReference>
<protein>
    <recommendedName>
        <fullName evidence="16">SPARC-related modular calcium-binding protein 1</fullName>
    </recommendedName>
</protein>
<evidence type="ECO:0000256" key="9">
    <source>
        <dbReference type="SAM" id="MobiDB-lite"/>
    </source>
</evidence>
<dbReference type="AlphaFoldDB" id="A0AAN9BGZ6"/>
<dbReference type="InterPro" id="IPR002350">
    <property type="entry name" value="Kazal_dom"/>
</dbReference>
<comment type="caution">
    <text evidence="8">Lacks conserved residue(s) required for the propagation of feature annotation.</text>
</comment>
<feature type="domain" description="EF-hand" evidence="11">
    <location>
        <begin position="276"/>
        <end position="311"/>
    </location>
</feature>
<evidence type="ECO:0000256" key="1">
    <source>
        <dbReference type="ARBA" id="ARBA00004613"/>
    </source>
</evidence>
<dbReference type="Gene3D" id="1.10.238.10">
    <property type="entry name" value="EF-hand"/>
    <property type="match status" value="2"/>
</dbReference>
<dbReference type="SUPFAM" id="SSF57610">
    <property type="entry name" value="Thyroglobulin type-1 domain"/>
    <property type="match status" value="2"/>
</dbReference>
<proteinExistence type="predicted"/>
<reference evidence="14 15" key="1">
    <citation type="submission" date="2024-02" db="EMBL/GenBank/DDBJ databases">
        <title>Chromosome-scale genome assembly of the rough periwinkle Littorina saxatilis.</title>
        <authorList>
            <person name="De Jode A."/>
            <person name="Faria R."/>
            <person name="Formenti G."/>
            <person name="Sims Y."/>
            <person name="Smith T.P."/>
            <person name="Tracey A."/>
            <person name="Wood J.M.D."/>
            <person name="Zagrodzka Z.B."/>
            <person name="Johannesson K."/>
            <person name="Butlin R.K."/>
            <person name="Leder E.H."/>
        </authorList>
    </citation>
    <scope>NUCLEOTIDE SEQUENCE [LARGE SCALE GENOMIC DNA]</scope>
    <source>
        <strain evidence="14">Snail1</strain>
        <tissue evidence="14">Muscle</tissue>
    </source>
</reference>
<dbReference type="Gene3D" id="3.30.60.30">
    <property type="match status" value="1"/>
</dbReference>
<evidence type="ECO:0000256" key="10">
    <source>
        <dbReference type="SAM" id="SignalP"/>
    </source>
</evidence>
<dbReference type="InterPro" id="IPR018247">
    <property type="entry name" value="EF_Hand_1_Ca_BS"/>
</dbReference>
<feature type="domain" description="Thyroglobulin type-1" evidence="12">
    <location>
        <begin position="145"/>
        <end position="211"/>
    </location>
</feature>